<name>A0A4R3VXG5_9SPHI</name>
<proteinExistence type="predicted"/>
<dbReference type="OrthoDB" id="1122951at2"/>
<evidence type="ECO:0008006" key="3">
    <source>
        <dbReference type="Google" id="ProtNLM"/>
    </source>
</evidence>
<reference evidence="1 2" key="1">
    <citation type="submission" date="2019-03" db="EMBL/GenBank/DDBJ databases">
        <title>Genomic Encyclopedia of Type Strains, Phase IV (KMG-IV): sequencing the most valuable type-strain genomes for metagenomic binning, comparative biology and taxonomic classification.</title>
        <authorList>
            <person name="Goeker M."/>
        </authorList>
    </citation>
    <scope>NUCLEOTIDE SEQUENCE [LARGE SCALE GENOMIC DNA]</scope>
    <source>
        <strain evidence="1 2">DSM 22362</strain>
    </source>
</reference>
<gene>
    <name evidence="1" type="ORF">EDC17_101454</name>
</gene>
<dbReference type="AlphaFoldDB" id="A0A4R3VXG5"/>
<evidence type="ECO:0000313" key="2">
    <source>
        <dbReference type="Proteomes" id="UP000295197"/>
    </source>
</evidence>
<comment type="caution">
    <text evidence="1">The sequence shown here is derived from an EMBL/GenBank/DDBJ whole genome shotgun (WGS) entry which is preliminary data.</text>
</comment>
<sequence>MKNNLISTTLVVAILAFGGFTSCEKTDQGPVIDIPASGPDNKARTYLTLTGAYPDETGEAGNGGTKAFSITPEQAINPNFEINLFADGYPLRSQRTARVQGSTNGNFLYNIQYTGADGGVFNKYSVEGGNKFKDTNEEINTAPLLGTSPRWVVAADGIGVGVYASAAVTGSAEGAGADFVSVKSTAKIAVLDLNDPIMKYAKQEFEIPFTEEQKQNGYQIGRIDVPILNKAQNKLFIGCNLTRIDITKKSTLNSSGNQTWSTTTNQLGTATLVLDYPSLDNPKLIFNKNGKANNHSYRTMTQYVGTDGHIYQATATSGSQFLRIHSATNTYDESYNFDLKTALSASNNISIRAWKYVKDGIGLVMYTESGVNGGHLALVDLKAQTATKLTTDNQSDSGFSGLTAAQNGGTALVGTFGQFQNIGLIGDNLYVPMTPNGADGNIYVINYKTKSVTKGAKLKNQSGSFYIGAY</sequence>
<dbReference type="EMBL" id="SMBZ01000014">
    <property type="protein sequence ID" value="TCV15218.1"/>
    <property type="molecule type" value="Genomic_DNA"/>
</dbReference>
<evidence type="ECO:0000313" key="1">
    <source>
        <dbReference type="EMBL" id="TCV15218.1"/>
    </source>
</evidence>
<accession>A0A4R3VXG5</accession>
<dbReference type="PROSITE" id="PS51257">
    <property type="entry name" value="PROKAR_LIPOPROTEIN"/>
    <property type="match status" value="1"/>
</dbReference>
<dbReference type="RefSeq" id="WP_132777397.1">
    <property type="nucleotide sequence ID" value="NZ_SMBZ01000014.1"/>
</dbReference>
<dbReference type="Proteomes" id="UP000295197">
    <property type="component" value="Unassembled WGS sequence"/>
</dbReference>
<organism evidence="1 2">
    <name type="scientific">Sphingobacterium alimentarium</name>
    <dbReference type="NCBI Taxonomy" id="797292"/>
    <lineage>
        <taxon>Bacteria</taxon>
        <taxon>Pseudomonadati</taxon>
        <taxon>Bacteroidota</taxon>
        <taxon>Sphingobacteriia</taxon>
        <taxon>Sphingobacteriales</taxon>
        <taxon>Sphingobacteriaceae</taxon>
        <taxon>Sphingobacterium</taxon>
    </lineage>
</organism>
<protein>
    <recommendedName>
        <fullName evidence="3">DUF4374 domain-containing protein</fullName>
    </recommendedName>
</protein>
<keyword evidence="2" id="KW-1185">Reference proteome</keyword>